<feature type="chain" id="PRO_5045540659" evidence="2">
    <location>
        <begin position="24"/>
        <end position="317"/>
    </location>
</feature>
<keyword evidence="2" id="KW-0732">Signal</keyword>
<feature type="transmembrane region" description="Helical" evidence="1">
    <location>
        <begin position="164"/>
        <end position="185"/>
    </location>
</feature>
<keyword evidence="4" id="KW-1185">Reference proteome</keyword>
<reference evidence="4" key="1">
    <citation type="submission" date="2019-12" db="EMBL/GenBank/DDBJ databases">
        <title>Complete and draft genome sequences of new strains and members of some known species of the genus Rathayibacter isolated from plants.</title>
        <authorList>
            <person name="Tarlachkov S.V."/>
            <person name="Starodumova I.P."/>
            <person name="Dorofeeva L.V."/>
            <person name="Prisyazhnaya N.V."/>
            <person name="Leyn S."/>
            <person name="Zlamal J."/>
            <person name="Elan M."/>
            <person name="Osterman A.L."/>
            <person name="Nadler S."/>
            <person name="Subbotin S.A."/>
            <person name="Evtushenko L.I."/>
        </authorList>
    </citation>
    <scope>NUCLEOTIDE SEQUENCE [LARGE SCALE GENOMIC DNA]</scope>
    <source>
        <strain evidence="4">VKM Ac-2802</strain>
        <plasmid evidence="4">unnamed1</plasmid>
    </source>
</reference>
<protein>
    <submittedName>
        <fullName evidence="3">Uncharacterized protein</fullName>
    </submittedName>
</protein>
<organism evidence="3 4">
    <name type="scientific">Rathayibacter festucae</name>
    <dbReference type="NCBI Taxonomy" id="110937"/>
    <lineage>
        <taxon>Bacteria</taxon>
        <taxon>Bacillati</taxon>
        <taxon>Actinomycetota</taxon>
        <taxon>Actinomycetes</taxon>
        <taxon>Micrococcales</taxon>
        <taxon>Microbacteriaceae</taxon>
        <taxon>Rathayibacter</taxon>
    </lineage>
</organism>
<feature type="transmembrane region" description="Helical" evidence="1">
    <location>
        <begin position="205"/>
        <end position="227"/>
    </location>
</feature>
<keyword evidence="1" id="KW-0812">Transmembrane</keyword>
<evidence type="ECO:0000256" key="2">
    <source>
        <dbReference type="SAM" id="SignalP"/>
    </source>
</evidence>
<sequence length="317" mass="34643">MIQQVCLALLIALVMVRAPRAIASPAGRPAFWATVSGIVALSTYGWPVPFDNYDTLLGGSNVITLVRDLAATSAFWFFREALGRRAGGEGRIGSRWGLALMFGSYIVPFLLIRDRGDTSKDFIIDRLDQTAVWLYGSAYMATLVWLSVSSIINARRNWRGVQVVFTTGFAVTTVGCLIEIGFLTASHFGYGGDAFRYSAWNAAEIPFFLGLLIIMLGIGWTAIVLPIRHRLVVARASRYAVRHNLIERPTITTYLGERRLIAHAQQVLVSTKNAQVRGDIDLTPAACAALERLRALISPDRAFTPRVIGGNGIGKAA</sequence>
<keyword evidence="1" id="KW-1133">Transmembrane helix</keyword>
<accession>A0ABX6H5V6</accession>
<dbReference type="Proteomes" id="UP000464597">
    <property type="component" value="Plasmid unnamed1"/>
</dbReference>
<geneLocation type="plasmid" evidence="3 4">
    <name>unnamed1</name>
</geneLocation>
<feature type="transmembrane region" description="Helical" evidence="1">
    <location>
        <begin position="96"/>
        <end position="112"/>
    </location>
</feature>
<name>A0ABX6H5V6_9MICO</name>
<dbReference type="EMBL" id="CP047181">
    <property type="protein sequence ID" value="QHC65045.1"/>
    <property type="molecule type" value="Genomic_DNA"/>
</dbReference>
<feature type="signal peptide" evidence="2">
    <location>
        <begin position="1"/>
        <end position="23"/>
    </location>
</feature>
<keyword evidence="3" id="KW-0614">Plasmid</keyword>
<keyword evidence="1" id="KW-0472">Membrane</keyword>
<evidence type="ECO:0000313" key="3">
    <source>
        <dbReference type="EMBL" id="QHC65045.1"/>
    </source>
</evidence>
<evidence type="ECO:0000256" key="1">
    <source>
        <dbReference type="SAM" id="Phobius"/>
    </source>
</evidence>
<proteinExistence type="predicted"/>
<gene>
    <name evidence="3" type="ORF">GSU69_19560</name>
</gene>
<dbReference type="RefSeq" id="WP_159424213.1">
    <property type="nucleotide sequence ID" value="NZ_CP047181.1"/>
</dbReference>
<feature type="transmembrane region" description="Helical" evidence="1">
    <location>
        <begin position="132"/>
        <end position="152"/>
    </location>
</feature>
<evidence type="ECO:0000313" key="4">
    <source>
        <dbReference type="Proteomes" id="UP000464597"/>
    </source>
</evidence>